<dbReference type="Pfam" id="PF01553">
    <property type="entry name" value="Acyltransferase"/>
    <property type="match status" value="1"/>
</dbReference>
<reference evidence="11 12" key="1">
    <citation type="journal article" date="2024" name="Nat. Commun.">
        <title>Phylogenomics reveals the evolutionary origins of lichenization in chlorophyte algae.</title>
        <authorList>
            <person name="Puginier C."/>
            <person name="Libourel C."/>
            <person name="Otte J."/>
            <person name="Skaloud P."/>
            <person name="Haon M."/>
            <person name="Grisel S."/>
            <person name="Petersen M."/>
            <person name="Berrin J.G."/>
            <person name="Delaux P.M."/>
            <person name="Dal Grande F."/>
            <person name="Keller J."/>
        </authorList>
    </citation>
    <scope>NUCLEOTIDE SEQUENCE [LARGE SCALE GENOMIC DNA]</scope>
    <source>
        <strain evidence="11 12">SAG 2043</strain>
    </source>
</reference>
<gene>
    <name evidence="11" type="ORF">WJX72_012446</name>
</gene>
<dbReference type="GO" id="GO:0006629">
    <property type="term" value="P:lipid metabolic process"/>
    <property type="evidence" value="ECO:0007669"/>
    <property type="project" value="UniProtKB-KW"/>
</dbReference>
<accession>A0AAW1PHB9</accession>
<dbReference type="GO" id="GO:0016020">
    <property type="term" value="C:membrane"/>
    <property type="evidence" value="ECO:0007669"/>
    <property type="project" value="UniProtKB-SubCell"/>
</dbReference>
<evidence type="ECO:0000256" key="9">
    <source>
        <dbReference type="SAM" id="Phobius"/>
    </source>
</evidence>
<comment type="caution">
    <text evidence="11">The sequence shown here is derived from an EMBL/GenBank/DDBJ whole genome shotgun (WGS) entry which is preliminary data.</text>
</comment>
<keyword evidence="6" id="KW-0443">Lipid metabolism</keyword>
<keyword evidence="8" id="KW-0012">Acyltransferase</keyword>
<dbReference type="AlphaFoldDB" id="A0AAW1PHB9"/>
<evidence type="ECO:0000256" key="6">
    <source>
        <dbReference type="ARBA" id="ARBA00023098"/>
    </source>
</evidence>
<feature type="transmembrane region" description="Helical" evidence="9">
    <location>
        <begin position="6"/>
        <end position="32"/>
    </location>
</feature>
<keyword evidence="5 9" id="KW-1133">Transmembrane helix</keyword>
<feature type="domain" description="Phospholipid/glycerol acyltransferase" evidence="10">
    <location>
        <begin position="68"/>
        <end position="170"/>
    </location>
</feature>
<name>A0AAW1PHB9_9CHLO</name>
<comment type="similarity">
    <text evidence="2">Belongs to the 1-acyl-sn-glycerol-3-phosphate acyltransferase family.</text>
</comment>
<evidence type="ECO:0000313" key="12">
    <source>
        <dbReference type="Proteomes" id="UP001489004"/>
    </source>
</evidence>
<evidence type="ECO:0000256" key="8">
    <source>
        <dbReference type="ARBA" id="ARBA00023315"/>
    </source>
</evidence>
<dbReference type="InterPro" id="IPR002123">
    <property type="entry name" value="Plipid/glycerol_acylTrfase"/>
</dbReference>
<dbReference type="SMART" id="SM00563">
    <property type="entry name" value="PlsC"/>
    <property type="match status" value="1"/>
</dbReference>
<evidence type="ECO:0000256" key="7">
    <source>
        <dbReference type="ARBA" id="ARBA00023136"/>
    </source>
</evidence>
<dbReference type="SUPFAM" id="SSF69593">
    <property type="entry name" value="Glycerol-3-phosphate (1)-acyltransferase"/>
    <property type="match status" value="1"/>
</dbReference>
<dbReference type="Proteomes" id="UP001489004">
    <property type="component" value="Unassembled WGS sequence"/>
</dbReference>
<evidence type="ECO:0000313" key="11">
    <source>
        <dbReference type="EMBL" id="KAK9809268.1"/>
    </source>
</evidence>
<dbReference type="EMBL" id="JALJOR010000011">
    <property type="protein sequence ID" value="KAK9809268.1"/>
    <property type="molecule type" value="Genomic_DNA"/>
</dbReference>
<keyword evidence="3" id="KW-0808">Transferase</keyword>
<evidence type="ECO:0000256" key="2">
    <source>
        <dbReference type="ARBA" id="ARBA00008655"/>
    </source>
</evidence>
<organism evidence="11 12">
    <name type="scientific">[Myrmecia] bisecta</name>
    <dbReference type="NCBI Taxonomy" id="41462"/>
    <lineage>
        <taxon>Eukaryota</taxon>
        <taxon>Viridiplantae</taxon>
        <taxon>Chlorophyta</taxon>
        <taxon>core chlorophytes</taxon>
        <taxon>Trebouxiophyceae</taxon>
        <taxon>Trebouxiales</taxon>
        <taxon>Trebouxiaceae</taxon>
        <taxon>Myrmecia</taxon>
    </lineage>
</organism>
<dbReference type="PANTHER" id="PTHR23063:SF52">
    <property type="entry name" value="LYSOPHOSPHATIDYLCHOLINE ACYLTRANSFERASE"/>
    <property type="match status" value="1"/>
</dbReference>
<sequence>MDSFPISFLLYLPIGCILGLFRMGIWVAMLAADKAWLTDNDFMIKFLQGVLGVQVDWVGSERIPSQRHVLVSNHVTAGDLMILYRRPQHYVHLISTAIPQAVAEAKNHRVRLVHASPESYNALAERIHTDPVHLFPEGGMTNGKGMMKFSRGFLRFGKDLPIVPVALRCTAPWGLQTHTLTSSFLANLFWFCFLPWVRLEATVLEPCRMQEGEGKGAFAERVQHAIARELQVGICDLTLQQKRQLAKGIKPKSAAR</sequence>
<protein>
    <recommendedName>
        <fullName evidence="10">Phospholipid/glycerol acyltransferase domain-containing protein</fullName>
    </recommendedName>
</protein>
<evidence type="ECO:0000256" key="4">
    <source>
        <dbReference type="ARBA" id="ARBA00022692"/>
    </source>
</evidence>
<evidence type="ECO:0000256" key="1">
    <source>
        <dbReference type="ARBA" id="ARBA00004370"/>
    </source>
</evidence>
<proteinExistence type="inferred from homology"/>
<evidence type="ECO:0000256" key="5">
    <source>
        <dbReference type="ARBA" id="ARBA00022989"/>
    </source>
</evidence>
<comment type="subcellular location">
    <subcellularLocation>
        <location evidence="1">Membrane</location>
    </subcellularLocation>
</comment>
<keyword evidence="12" id="KW-1185">Reference proteome</keyword>
<evidence type="ECO:0000256" key="3">
    <source>
        <dbReference type="ARBA" id="ARBA00022679"/>
    </source>
</evidence>
<keyword evidence="7 9" id="KW-0472">Membrane</keyword>
<dbReference type="GO" id="GO:0016746">
    <property type="term" value="F:acyltransferase activity"/>
    <property type="evidence" value="ECO:0007669"/>
    <property type="project" value="UniProtKB-KW"/>
</dbReference>
<keyword evidence="4 9" id="KW-0812">Transmembrane</keyword>
<evidence type="ECO:0000259" key="10">
    <source>
        <dbReference type="SMART" id="SM00563"/>
    </source>
</evidence>
<dbReference type="PANTHER" id="PTHR23063">
    <property type="entry name" value="PHOSPHOLIPID ACYLTRANSFERASE"/>
    <property type="match status" value="1"/>
</dbReference>